<feature type="transmembrane region" description="Helical" evidence="1">
    <location>
        <begin position="16"/>
        <end position="36"/>
    </location>
</feature>
<protein>
    <recommendedName>
        <fullName evidence="4">Tissue inhibitor of metalloproteinase</fullName>
    </recommendedName>
</protein>
<sequence length="205" mass="23277">MSDYYEGLNYLKEWKLLRNFSLFLIAVIVGLQFFIVPSTSVQACSCVEPFSIEDEVNRSDVVFIGQVYQIKDINRGGYSPKSVNFNVTKTYKGIDQTQVNITTGQGEGDCGFKFRVGAEYLVYANYSNMYDEEALITIICDRTTGIANAKQDLAVLGEGSEPSEKVDLQKNENLNYIVIGFIVFILLFLLVMIFLRKNIHKKRKD</sequence>
<name>A0A6N9PVA1_9BACL</name>
<keyword evidence="3" id="KW-1185">Reference proteome</keyword>
<dbReference type="Proteomes" id="UP000448943">
    <property type="component" value="Unassembled WGS sequence"/>
</dbReference>
<organism evidence="2 3">
    <name type="scientific">Chengkuizengella marina</name>
    <dbReference type="NCBI Taxonomy" id="2507566"/>
    <lineage>
        <taxon>Bacteria</taxon>
        <taxon>Bacillati</taxon>
        <taxon>Bacillota</taxon>
        <taxon>Bacilli</taxon>
        <taxon>Bacillales</taxon>
        <taxon>Paenibacillaceae</taxon>
        <taxon>Chengkuizengella</taxon>
    </lineage>
</organism>
<evidence type="ECO:0000313" key="3">
    <source>
        <dbReference type="Proteomes" id="UP000448943"/>
    </source>
</evidence>
<dbReference type="EMBL" id="SIJB01000001">
    <property type="protein sequence ID" value="NBI27449.1"/>
    <property type="molecule type" value="Genomic_DNA"/>
</dbReference>
<keyword evidence="1" id="KW-0472">Membrane</keyword>
<evidence type="ECO:0008006" key="4">
    <source>
        <dbReference type="Google" id="ProtNLM"/>
    </source>
</evidence>
<keyword evidence="1" id="KW-1133">Transmembrane helix</keyword>
<comment type="caution">
    <text evidence="2">The sequence shown here is derived from an EMBL/GenBank/DDBJ whole genome shotgun (WGS) entry which is preliminary data.</text>
</comment>
<dbReference type="AlphaFoldDB" id="A0A6N9PVA1"/>
<reference evidence="2 3" key="1">
    <citation type="submission" date="2019-01" db="EMBL/GenBank/DDBJ databases">
        <title>Chengkuizengella sp. nov., isolated from deep-sea sediment of East Pacific Ocean.</title>
        <authorList>
            <person name="Yang J."/>
            <person name="Lai Q."/>
            <person name="Shao Z."/>
        </authorList>
    </citation>
    <scope>NUCLEOTIDE SEQUENCE [LARGE SCALE GENOMIC DNA]</scope>
    <source>
        <strain evidence="2 3">YPA3-1-1</strain>
    </source>
</reference>
<dbReference type="SUPFAM" id="SSF50242">
    <property type="entry name" value="TIMP-like"/>
    <property type="match status" value="1"/>
</dbReference>
<feature type="transmembrane region" description="Helical" evidence="1">
    <location>
        <begin position="174"/>
        <end position="195"/>
    </location>
</feature>
<evidence type="ECO:0000256" key="1">
    <source>
        <dbReference type="SAM" id="Phobius"/>
    </source>
</evidence>
<proteinExistence type="predicted"/>
<keyword evidence="1" id="KW-0812">Transmembrane</keyword>
<dbReference type="Gene3D" id="2.40.50.120">
    <property type="match status" value="1"/>
</dbReference>
<gene>
    <name evidence="2" type="ORF">ERL59_00505</name>
</gene>
<dbReference type="InterPro" id="IPR008993">
    <property type="entry name" value="TIMP-like_OB-fold"/>
</dbReference>
<accession>A0A6N9PVA1</accession>
<evidence type="ECO:0000313" key="2">
    <source>
        <dbReference type="EMBL" id="NBI27449.1"/>
    </source>
</evidence>